<evidence type="ECO:0000313" key="1">
    <source>
        <dbReference type="EMBL" id="KAG5181147.1"/>
    </source>
</evidence>
<accession>A0A835YW32</accession>
<gene>
    <name evidence="1" type="ORF">JKP88DRAFT_279002</name>
</gene>
<dbReference type="EMBL" id="JAFCMP010000335">
    <property type="protein sequence ID" value="KAG5181147.1"/>
    <property type="molecule type" value="Genomic_DNA"/>
</dbReference>
<comment type="caution">
    <text evidence="1">The sequence shown here is derived from an EMBL/GenBank/DDBJ whole genome shotgun (WGS) entry which is preliminary data.</text>
</comment>
<sequence length="179" mass="20253">MAGRRLLPKNCWSLNRAIHDTAAPTVKVRLEADSATCAIFHRILEDSARRLVVRLTMDGDFTSIQERPLSLPPSLVRLELNGFRGPLHHQDMMRMVFISMAGRRLLPKNCWSLNRAIHDTAAPTVKVRLEADSTTCAILHRILEDSARRLVVRLTMDGDFTSIQERPLSLPPSLRDCAY</sequence>
<organism evidence="1 2">
    <name type="scientific">Tribonema minus</name>
    <dbReference type="NCBI Taxonomy" id="303371"/>
    <lineage>
        <taxon>Eukaryota</taxon>
        <taxon>Sar</taxon>
        <taxon>Stramenopiles</taxon>
        <taxon>Ochrophyta</taxon>
        <taxon>PX clade</taxon>
        <taxon>Xanthophyceae</taxon>
        <taxon>Tribonematales</taxon>
        <taxon>Tribonemataceae</taxon>
        <taxon>Tribonema</taxon>
    </lineage>
</organism>
<dbReference type="Proteomes" id="UP000664859">
    <property type="component" value="Unassembled WGS sequence"/>
</dbReference>
<keyword evidence="2" id="KW-1185">Reference proteome</keyword>
<reference evidence="1" key="1">
    <citation type="submission" date="2021-02" db="EMBL/GenBank/DDBJ databases">
        <title>First Annotated Genome of the Yellow-green Alga Tribonema minus.</title>
        <authorList>
            <person name="Mahan K.M."/>
        </authorList>
    </citation>
    <scope>NUCLEOTIDE SEQUENCE</scope>
    <source>
        <strain evidence="1">UTEX B ZZ1240</strain>
    </source>
</reference>
<dbReference type="AlphaFoldDB" id="A0A835YW32"/>
<protein>
    <submittedName>
        <fullName evidence="1">Uncharacterized protein</fullName>
    </submittedName>
</protein>
<proteinExistence type="predicted"/>
<evidence type="ECO:0000313" key="2">
    <source>
        <dbReference type="Proteomes" id="UP000664859"/>
    </source>
</evidence>
<name>A0A835YW32_9STRA</name>